<feature type="compositionally biased region" description="Basic and acidic residues" evidence="1">
    <location>
        <begin position="368"/>
        <end position="386"/>
    </location>
</feature>
<dbReference type="InterPro" id="IPR033979">
    <property type="entry name" value="MINDY_domain"/>
</dbReference>
<organism evidence="3 4">
    <name type="scientific">Leersia perrieri</name>
    <dbReference type="NCBI Taxonomy" id="77586"/>
    <lineage>
        <taxon>Eukaryota</taxon>
        <taxon>Viridiplantae</taxon>
        <taxon>Streptophyta</taxon>
        <taxon>Embryophyta</taxon>
        <taxon>Tracheophyta</taxon>
        <taxon>Spermatophyta</taxon>
        <taxon>Magnoliopsida</taxon>
        <taxon>Liliopsida</taxon>
        <taxon>Poales</taxon>
        <taxon>Poaceae</taxon>
        <taxon>BOP clade</taxon>
        <taxon>Oryzoideae</taxon>
        <taxon>Oryzeae</taxon>
        <taxon>Oryzinae</taxon>
        <taxon>Leersia</taxon>
    </lineage>
</organism>
<evidence type="ECO:0000259" key="2">
    <source>
        <dbReference type="Pfam" id="PF04424"/>
    </source>
</evidence>
<reference evidence="3 4" key="1">
    <citation type="submission" date="2012-08" db="EMBL/GenBank/DDBJ databases">
        <title>Oryza genome evolution.</title>
        <authorList>
            <person name="Wing R.A."/>
        </authorList>
    </citation>
    <scope>NUCLEOTIDE SEQUENCE</scope>
</reference>
<reference evidence="3" key="3">
    <citation type="submission" date="2015-04" db="UniProtKB">
        <authorList>
            <consortium name="EnsemblPlants"/>
        </authorList>
    </citation>
    <scope>IDENTIFICATION</scope>
</reference>
<feature type="domain" description="MINDY deubiquitinase" evidence="2">
    <location>
        <begin position="135"/>
        <end position="274"/>
    </location>
</feature>
<dbReference type="GO" id="GO:0004843">
    <property type="term" value="F:cysteine-type deubiquitinase activity"/>
    <property type="evidence" value="ECO:0007669"/>
    <property type="project" value="InterPro"/>
</dbReference>
<feature type="region of interest" description="Disordered" evidence="1">
    <location>
        <begin position="343"/>
        <end position="386"/>
    </location>
</feature>
<keyword evidence="4" id="KW-1185">Reference proteome</keyword>
<dbReference type="AlphaFoldDB" id="A0A0D9WLV9"/>
<feature type="compositionally biased region" description="Polar residues" evidence="1">
    <location>
        <begin position="29"/>
        <end position="38"/>
    </location>
</feature>
<accession>A0A0D9WLV9</accession>
<dbReference type="Gramene" id="LPERR06G02970.1">
    <property type="protein sequence ID" value="LPERR06G02970.1"/>
    <property type="gene ID" value="LPERR06G02970"/>
</dbReference>
<feature type="compositionally biased region" description="Basic and acidic residues" evidence="1">
    <location>
        <begin position="343"/>
        <end position="360"/>
    </location>
</feature>
<evidence type="ECO:0000256" key="1">
    <source>
        <dbReference type="SAM" id="MobiDB-lite"/>
    </source>
</evidence>
<feature type="region of interest" description="Disordered" evidence="1">
    <location>
        <begin position="26"/>
        <end position="79"/>
    </location>
</feature>
<protein>
    <recommendedName>
        <fullName evidence="2">MINDY deubiquitinase domain-containing protein</fullName>
    </recommendedName>
</protein>
<dbReference type="PANTHER" id="PTHR18063:SF6">
    <property type="entry name" value="UBIQUITIN CARBOXYL-TERMINAL HYDROLASE"/>
    <property type="match status" value="1"/>
</dbReference>
<dbReference type="GO" id="GO:0071944">
    <property type="term" value="C:cell periphery"/>
    <property type="evidence" value="ECO:0007669"/>
    <property type="project" value="TreeGrafter"/>
</dbReference>
<dbReference type="GO" id="GO:0005829">
    <property type="term" value="C:cytosol"/>
    <property type="evidence" value="ECO:0007669"/>
    <property type="project" value="TreeGrafter"/>
</dbReference>
<reference evidence="4" key="2">
    <citation type="submission" date="2013-12" db="EMBL/GenBank/DDBJ databases">
        <authorList>
            <person name="Yu Y."/>
            <person name="Lee S."/>
            <person name="de Baynast K."/>
            <person name="Wissotski M."/>
            <person name="Liu L."/>
            <person name="Talag J."/>
            <person name="Goicoechea J."/>
            <person name="Angelova A."/>
            <person name="Jetty R."/>
            <person name="Kudrna D."/>
            <person name="Golser W."/>
            <person name="Rivera L."/>
            <person name="Zhang J."/>
            <person name="Wing R."/>
        </authorList>
    </citation>
    <scope>NUCLEOTIDE SEQUENCE</scope>
</reference>
<evidence type="ECO:0000313" key="4">
    <source>
        <dbReference type="Proteomes" id="UP000032180"/>
    </source>
</evidence>
<name>A0A0D9WLV9_9ORYZ</name>
<dbReference type="PANTHER" id="PTHR18063">
    <property type="entry name" value="NF-E2 INDUCIBLE PROTEIN"/>
    <property type="match status" value="1"/>
</dbReference>
<proteinExistence type="predicted"/>
<dbReference type="Pfam" id="PF04424">
    <property type="entry name" value="MINDY_DUB"/>
    <property type="match status" value="1"/>
</dbReference>
<evidence type="ECO:0000313" key="3">
    <source>
        <dbReference type="EnsemblPlants" id="LPERR06G02970.1"/>
    </source>
</evidence>
<dbReference type="GO" id="GO:0071108">
    <property type="term" value="P:protein K48-linked deubiquitination"/>
    <property type="evidence" value="ECO:0007669"/>
    <property type="project" value="TreeGrafter"/>
</dbReference>
<dbReference type="GO" id="GO:0016807">
    <property type="term" value="F:cysteine-type carboxypeptidase activity"/>
    <property type="evidence" value="ECO:0007669"/>
    <property type="project" value="TreeGrafter"/>
</dbReference>
<dbReference type="InterPro" id="IPR007518">
    <property type="entry name" value="MINDY"/>
</dbReference>
<dbReference type="GO" id="GO:1990380">
    <property type="term" value="F:K48-linked deubiquitinase activity"/>
    <property type="evidence" value="ECO:0007669"/>
    <property type="project" value="InterPro"/>
</dbReference>
<dbReference type="EnsemblPlants" id="LPERR06G02970.1">
    <property type="protein sequence ID" value="LPERR06G02970.1"/>
    <property type="gene ID" value="LPERR06G02970"/>
</dbReference>
<sequence length="386" mass="42442">MHIGPAFGIFTCELAQLAREDALKATKSPGLQASSHQISARKETLGERVQATGGDESARPGGNGGSTSTTLCPPKATASISPAGSIRISRCRLLAASRPSRCHTIPYCGFPSLSRMGKGEDGYMGKSPSQGSLSYTTVAEKDLRNHVARRFLTCMEHCKNNPELDYMDFKADRTNVIPIIQSMPTNIGLDVGLDSPINFAPTPNRVLFLYLGINIVHGWLVDPKREEKAYDVVGAQFVSELVAKLNPDRREPVHAFFACTIKTQLTAHGLTCLRMECRGVLFEQIRDINEYLNYPEAAWKSLEMAGRDAFYVTHNFNPIENQPNYAKAKKWLDEDINNVLKGLGEETKDETNKQSIDDVKNGGNNQETGREKNGSNLGEHPHGCST</sequence>
<dbReference type="Proteomes" id="UP000032180">
    <property type="component" value="Chromosome 6"/>
</dbReference>